<feature type="transmembrane region" description="Helical" evidence="1">
    <location>
        <begin position="66"/>
        <end position="85"/>
    </location>
</feature>
<gene>
    <name evidence="2" type="ORF">GCM10009039_12570</name>
</gene>
<dbReference type="AlphaFoldDB" id="A0A830FHA7"/>
<reference evidence="2" key="2">
    <citation type="submission" date="2020-09" db="EMBL/GenBank/DDBJ databases">
        <authorList>
            <person name="Sun Q."/>
            <person name="Ohkuma M."/>
        </authorList>
    </citation>
    <scope>NUCLEOTIDE SEQUENCE</scope>
    <source>
        <strain evidence="2">JCM 19596</strain>
    </source>
</reference>
<reference evidence="2" key="1">
    <citation type="journal article" date="2014" name="Int. J. Syst. Evol. Microbiol.">
        <title>Complete genome sequence of Corynebacterium casei LMG S-19264T (=DSM 44701T), isolated from a smear-ripened cheese.</title>
        <authorList>
            <consortium name="US DOE Joint Genome Institute (JGI-PGF)"/>
            <person name="Walter F."/>
            <person name="Albersmeier A."/>
            <person name="Kalinowski J."/>
            <person name="Ruckert C."/>
        </authorList>
    </citation>
    <scope>NUCLEOTIDE SEQUENCE</scope>
    <source>
        <strain evidence="2">JCM 19596</strain>
    </source>
</reference>
<protein>
    <submittedName>
        <fullName evidence="2">Uncharacterized protein</fullName>
    </submittedName>
</protein>
<dbReference type="Proteomes" id="UP000607197">
    <property type="component" value="Unassembled WGS sequence"/>
</dbReference>
<organism evidence="2 3">
    <name type="scientific">Halocalculus aciditolerans</name>
    <dbReference type="NCBI Taxonomy" id="1383812"/>
    <lineage>
        <taxon>Archaea</taxon>
        <taxon>Methanobacteriati</taxon>
        <taxon>Methanobacteriota</taxon>
        <taxon>Stenosarchaea group</taxon>
        <taxon>Halobacteria</taxon>
        <taxon>Halobacteriales</taxon>
        <taxon>Halobacteriaceae</taxon>
        <taxon>Halocalculus</taxon>
    </lineage>
</organism>
<proteinExistence type="predicted"/>
<comment type="caution">
    <text evidence="2">The sequence shown here is derived from an EMBL/GenBank/DDBJ whole genome shotgun (WGS) entry which is preliminary data.</text>
</comment>
<feature type="transmembrane region" description="Helical" evidence="1">
    <location>
        <begin position="34"/>
        <end position="54"/>
    </location>
</feature>
<keyword evidence="3" id="KW-1185">Reference proteome</keyword>
<dbReference type="EMBL" id="BMPG01000001">
    <property type="protein sequence ID" value="GGL55883.1"/>
    <property type="molecule type" value="Genomic_DNA"/>
</dbReference>
<dbReference type="RefSeq" id="WP_188976946.1">
    <property type="nucleotide sequence ID" value="NZ_BMPG01000001.1"/>
</dbReference>
<evidence type="ECO:0000313" key="3">
    <source>
        <dbReference type="Proteomes" id="UP000607197"/>
    </source>
</evidence>
<accession>A0A830FHA7</accession>
<keyword evidence="1" id="KW-1133">Transmembrane helix</keyword>
<name>A0A830FHA7_9EURY</name>
<feature type="transmembrane region" description="Helical" evidence="1">
    <location>
        <begin position="9"/>
        <end position="28"/>
    </location>
</feature>
<keyword evidence="1" id="KW-0812">Transmembrane</keyword>
<sequence>MVEQRLRFVGLNVAWLLGTLLVFVSLGAFDVGRFLVVGVVGFFLTAELTATYGVESAWRWRVRAVGVLWVLVFGAVVVMNVARIISEI</sequence>
<keyword evidence="1" id="KW-0472">Membrane</keyword>
<dbReference type="Pfam" id="PF26161">
    <property type="entry name" value="DUF8044"/>
    <property type="match status" value="1"/>
</dbReference>
<evidence type="ECO:0000256" key="1">
    <source>
        <dbReference type="SAM" id="Phobius"/>
    </source>
</evidence>
<evidence type="ECO:0000313" key="2">
    <source>
        <dbReference type="EMBL" id="GGL55883.1"/>
    </source>
</evidence>
<dbReference type="InterPro" id="IPR058357">
    <property type="entry name" value="DUF8044"/>
</dbReference>